<name>Q0CJT2_ASPTN</name>
<dbReference type="EMBL" id="CH476601">
    <property type="protein sequence ID" value="EAU33813.1"/>
    <property type="molecule type" value="Genomic_DNA"/>
</dbReference>
<dbReference type="PROSITE" id="PS50011">
    <property type="entry name" value="PROTEIN_KINASE_DOM"/>
    <property type="match status" value="1"/>
</dbReference>
<dbReference type="GO" id="GO:0005524">
    <property type="term" value="F:ATP binding"/>
    <property type="evidence" value="ECO:0007669"/>
    <property type="project" value="InterPro"/>
</dbReference>
<dbReference type="eggNOG" id="ENOG502SCK8">
    <property type="taxonomic scope" value="Eukaryota"/>
</dbReference>
<dbReference type="InterPro" id="IPR011009">
    <property type="entry name" value="Kinase-like_dom_sf"/>
</dbReference>
<feature type="domain" description="Protein kinase" evidence="1">
    <location>
        <begin position="49"/>
        <end position="273"/>
    </location>
</feature>
<evidence type="ECO:0000313" key="2">
    <source>
        <dbReference type="EMBL" id="EAU33813.1"/>
    </source>
</evidence>
<dbReference type="GeneID" id="4321662"/>
<sequence length="273" mass="31691">MSPTPITAQCCLRSMAEIEEWNSLSPVKKLLRNPPLAGSSDPCTTELNIQDIIRVGDGHHTQVFIVEARSEFSGVQRGMQLVAKVYDPLYCDDGPYMNPFRCVVNHYTHEVHTYHQLSDFQRKSIPKIYASFSLEIPTEGPELRTVRLILLEYIPRSSMQQANPKNFSQQTRQQMLKAIVDLESLLYQRDILLQAVGPRNVMIVDATFSHENGRNLVFIDFANVLFGLLRWRNRGTSEFRDWVDWEWKPWVENEFAHTVSSITPKMREVYDYH</sequence>
<dbReference type="OrthoDB" id="4267316at2759"/>
<dbReference type="VEuPathDB" id="FungiDB:ATEG_06052"/>
<gene>
    <name evidence="2" type="ORF">ATEG_06052</name>
</gene>
<dbReference type="OMA" id="PGNMEPR"/>
<dbReference type="GO" id="GO:0004672">
    <property type="term" value="F:protein kinase activity"/>
    <property type="evidence" value="ECO:0007669"/>
    <property type="project" value="InterPro"/>
</dbReference>
<accession>Q0CJT2</accession>
<dbReference type="InterPro" id="IPR000719">
    <property type="entry name" value="Prot_kinase_dom"/>
</dbReference>
<dbReference type="SUPFAM" id="SSF56112">
    <property type="entry name" value="Protein kinase-like (PK-like)"/>
    <property type="match status" value="1"/>
</dbReference>
<proteinExistence type="predicted"/>
<protein>
    <recommendedName>
        <fullName evidence="1">Protein kinase domain-containing protein</fullName>
    </recommendedName>
</protein>
<evidence type="ECO:0000313" key="3">
    <source>
        <dbReference type="Proteomes" id="UP000007963"/>
    </source>
</evidence>
<reference evidence="3" key="1">
    <citation type="submission" date="2005-09" db="EMBL/GenBank/DDBJ databases">
        <title>Annotation of the Aspergillus terreus NIH2624 genome.</title>
        <authorList>
            <person name="Birren B.W."/>
            <person name="Lander E.S."/>
            <person name="Galagan J.E."/>
            <person name="Nusbaum C."/>
            <person name="Devon K."/>
            <person name="Henn M."/>
            <person name="Ma L.-J."/>
            <person name="Jaffe D.B."/>
            <person name="Butler J."/>
            <person name="Alvarez P."/>
            <person name="Gnerre S."/>
            <person name="Grabherr M."/>
            <person name="Kleber M."/>
            <person name="Mauceli E.W."/>
            <person name="Brockman W."/>
            <person name="Rounsley S."/>
            <person name="Young S.K."/>
            <person name="LaButti K."/>
            <person name="Pushparaj V."/>
            <person name="DeCaprio D."/>
            <person name="Crawford M."/>
            <person name="Koehrsen M."/>
            <person name="Engels R."/>
            <person name="Montgomery P."/>
            <person name="Pearson M."/>
            <person name="Howarth C."/>
            <person name="Larson L."/>
            <person name="Luoma S."/>
            <person name="White J."/>
            <person name="Alvarado L."/>
            <person name="Kodira C.D."/>
            <person name="Zeng Q."/>
            <person name="Oleary S."/>
            <person name="Yandava C."/>
            <person name="Denning D.W."/>
            <person name="Nierman W.C."/>
            <person name="Milne T."/>
            <person name="Madden K."/>
        </authorList>
    </citation>
    <scope>NUCLEOTIDE SEQUENCE [LARGE SCALE GENOMIC DNA]</scope>
    <source>
        <strain evidence="3">NIH 2624 / FGSC A1156</strain>
    </source>
</reference>
<dbReference type="HOGENOM" id="CLU_044881_0_0_1"/>
<dbReference type="Proteomes" id="UP000007963">
    <property type="component" value="Unassembled WGS sequence"/>
</dbReference>
<dbReference type="RefSeq" id="XP_001215230.1">
    <property type="nucleotide sequence ID" value="XM_001215230.1"/>
</dbReference>
<evidence type="ECO:0000259" key="1">
    <source>
        <dbReference type="PROSITE" id="PS50011"/>
    </source>
</evidence>
<dbReference type="AlphaFoldDB" id="Q0CJT2"/>
<organism evidence="2 3">
    <name type="scientific">Aspergillus terreus (strain NIH 2624 / FGSC A1156)</name>
    <dbReference type="NCBI Taxonomy" id="341663"/>
    <lineage>
        <taxon>Eukaryota</taxon>
        <taxon>Fungi</taxon>
        <taxon>Dikarya</taxon>
        <taxon>Ascomycota</taxon>
        <taxon>Pezizomycotina</taxon>
        <taxon>Eurotiomycetes</taxon>
        <taxon>Eurotiomycetidae</taxon>
        <taxon>Eurotiales</taxon>
        <taxon>Aspergillaceae</taxon>
        <taxon>Aspergillus</taxon>
        <taxon>Aspergillus subgen. Circumdati</taxon>
    </lineage>
</organism>